<dbReference type="EMBL" id="LR796163">
    <property type="protein sequence ID" value="CAB4122774.1"/>
    <property type="molecule type" value="Genomic_DNA"/>
</dbReference>
<organism evidence="1">
    <name type="scientific">uncultured Caudovirales phage</name>
    <dbReference type="NCBI Taxonomy" id="2100421"/>
    <lineage>
        <taxon>Viruses</taxon>
        <taxon>Duplodnaviria</taxon>
        <taxon>Heunggongvirae</taxon>
        <taxon>Uroviricota</taxon>
        <taxon>Caudoviricetes</taxon>
        <taxon>Peduoviridae</taxon>
        <taxon>Maltschvirus</taxon>
        <taxon>Maltschvirus maltsch</taxon>
    </lineage>
</organism>
<accession>A0A6J5KKK9</accession>
<proteinExistence type="predicted"/>
<protein>
    <submittedName>
        <fullName evidence="1">Uncharacterized protein</fullName>
    </submittedName>
</protein>
<evidence type="ECO:0000313" key="1">
    <source>
        <dbReference type="EMBL" id="CAB4122774.1"/>
    </source>
</evidence>
<sequence>MAVEDRLLGKLKADQQAFAFEALKRPVERDAFEYGYRVGMVAGYEAAIKALLDLLDDERHGDRDL</sequence>
<gene>
    <name evidence="1" type="ORF">UFOVP37_57</name>
</gene>
<name>A0A6J5KKK9_9CAUD</name>
<reference evidence="1" key="1">
    <citation type="submission" date="2020-04" db="EMBL/GenBank/DDBJ databases">
        <authorList>
            <person name="Chiriac C."/>
            <person name="Salcher M."/>
            <person name="Ghai R."/>
            <person name="Kavagutti S V."/>
        </authorList>
    </citation>
    <scope>NUCLEOTIDE SEQUENCE</scope>
</reference>